<evidence type="ECO:0000256" key="5">
    <source>
        <dbReference type="ARBA" id="ARBA00023136"/>
    </source>
</evidence>
<dbReference type="Pfam" id="PF03006">
    <property type="entry name" value="HlyIII"/>
    <property type="match status" value="1"/>
</dbReference>
<evidence type="ECO:0000313" key="10">
    <source>
        <dbReference type="Proteomes" id="UP000708148"/>
    </source>
</evidence>
<dbReference type="Gene3D" id="1.20.5.1230">
    <property type="entry name" value="Apolipoprotein A-I"/>
    <property type="match status" value="1"/>
</dbReference>
<evidence type="ECO:0000256" key="8">
    <source>
        <dbReference type="SAM" id="Phobius"/>
    </source>
</evidence>
<keyword evidence="3 8" id="KW-0812">Transmembrane</keyword>
<feature type="coiled-coil region" evidence="7">
    <location>
        <begin position="20"/>
        <end position="47"/>
    </location>
</feature>
<dbReference type="GO" id="GO:0009744">
    <property type="term" value="P:response to sucrose"/>
    <property type="evidence" value="ECO:0007669"/>
    <property type="project" value="UniProtKB-ARBA"/>
</dbReference>
<proteinExistence type="inferred from homology"/>
<reference evidence="9" key="1">
    <citation type="submission" date="2020-12" db="EMBL/GenBank/DDBJ databases">
        <authorList>
            <person name="Iha C."/>
        </authorList>
    </citation>
    <scope>NUCLEOTIDE SEQUENCE</scope>
</reference>
<comment type="subcellular location">
    <subcellularLocation>
        <location evidence="1">Membrane</location>
        <topology evidence="1">Multi-pass membrane protein</topology>
    </subcellularLocation>
</comment>
<dbReference type="OrthoDB" id="529367at2759"/>
<sequence length="276" mass="30728">MHALQDSLHMKALEVRAALQQSLRSLSANLEDRVVSLQEKMQGMQSQVKGQLEVAQHGLHENLVSLMDYLSFSVQTLEERIHALQEHLGAMAESLKDKLGTVGQHLNSSYQGLQGNLHALQDSLTENVGGVRERMAVNLGSLGQRIRGSCTNFQESLHILQELLGPGPHSLRRTSSNVWSIVRWPLFVYMAGAMCCMLLSSGCHLFACMSKDISSLVWRFDYAGIALLIVSSFYPPVYYGFMCKPIWKLLYLVPISLLGEDSLGRCPGDHPTNNHH</sequence>
<evidence type="ECO:0000256" key="1">
    <source>
        <dbReference type="ARBA" id="ARBA00004141"/>
    </source>
</evidence>
<accession>A0A8S1IMF6</accession>
<name>A0A8S1IMF6_9CHLO</name>
<gene>
    <name evidence="9" type="ORF">OSTQU699_LOCUS138</name>
</gene>
<dbReference type="GO" id="GO:0046872">
    <property type="term" value="F:metal ion binding"/>
    <property type="evidence" value="ECO:0007669"/>
    <property type="project" value="UniProtKB-KW"/>
</dbReference>
<dbReference type="GO" id="GO:0016020">
    <property type="term" value="C:membrane"/>
    <property type="evidence" value="ECO:0007669"/>
    <property type="project" value="UniProtKB-SubCell"/>
</dbReference>
<keyword evidence="10" id="KW-1185">Reference proteome</keyword>
<feature type="transmembrane region" description="Helical" evidence="8">
    <location>
        <begin position="222"/>
        <end position="241"/>
    </location>
</feature>
<evidence type="ECO:0000256" key="6">
    <source>
        <dbReference type="PIRSR" id="PIRSR604254-1"/>
    </source>
</evidence>
<dbReference type="EMBL" id="CAJHUC010000223">
    <property type="protein sequence ID" value="CAD7694775.1"/>
    <property type="molecule type" value="Genomic_DNA"/>
</dbReference>
<keyword evidence="7" id="KW-0175">Coiled coil</keyword>
<keyword evidence="6" id="KW-0479">Metal-binding</keyword>
<keyword evidence="6" id="KW-0862">Zinc</keyword>
<organism evidence="9 10">
    <name type="scientific">Ostreobium quekettii</name>
    <dbReference type="NCBI Taxonomy" id="121088"/>
    <lineage>
        <taxon>Eukaryota</taxon>
        <taxon>Viridiplantae</taxon>
        <taxon>Chlorophyta</taxon>
        <taxon>core chlorophytes</taxon>
        <taxon>Ulvophyceae</taxon>
        <taxon>TCBD clade</taxon>
        <taxon>Bryopsidales</taxon>
        <taxon>Ostreobineae</taxon>
        <taxon>Ostreobiaceae</taxon>
        <taxon>Ostreobium</taxon>
    </lineage>
</organism>
<dbReference type="InterPro" id="IPR004254">
    <property type="entry name" value="AdipoR/HlyIII-related"/>
</dbReference>
<evidence type="ECO:0000256" key="2">
    <source>
        <dbReference type="ARBA" id="ARBA00007018"/>
    </source>
</evidence>
<keyword evidence="4 8" id="KW-1133">Transmembrane helix</keyword>
<dbReference type="SUPFAM" id="SSF58113">
    <property type="entry name" value="Apolipoprotein A-I"/>
    <property type="match status" value="1"/>
</dbReference>
<dbReference type="Proteomes" id="UP000708148">
    <property type="component" value="Unassembled WGS sequence"/>
</dbReference>
<feature type="binding site" evidence="6">
    <location>
        <position position="204"/>
    </location>
    <ligand>
        <name>Zn(2+)</name>
        <dbReference type="ChEBI" id="CHEBI:29105"/>
    </ligand>
</feature>
<keyword evidence="5 8" id="KW-0472">Membrane</keyword>
<evidence type="ECO:0000256" key="4">
    <source>
        <dbReference type="ARBA" id="ARBA00022989"/>
    </source>
</evidence>
<feature type="transmembrane region" description="Helical" evidence="8">
    <location>
        <begin position="186"/>
        <end position="207"/>
    </location>
</feature>
<evidence type="ECO:0000256" key="3">
    <source>
        <dbReference type="ARBA" id="ARBA00022692"/>
    </source>
</evidence>
<dbReference type="GO" id="GO:0038023">
    <property type="term" value="F:signaling receptor activity"/>
    <property type="evidence" value="ECO:0007669"/>
    <property type="project" value="TreeGrafter"/>
</dbReference>
<evidence type="ECO:0000256" key="7">
    <source>
        <dbReference type="SAM" id="Coils"/>
    </source>
</evidence>
<evidence type="ECO:0000313" key="9">
    <source>
        <dbReference type="EMBL" id="CAD7694775.1"/>
    </source>
</evidence>
<comment type="similarity">
    <text evidence="2">Belongs to the ADIPOR family.</text>
</comment>
<dbReference type="PANTHER" id="PTHR20855:SF52">
    <property type="entry name" value="ADIPONECTIN RECEPTOR PROTEIN"/>
    <property type="match status" value="1"/>
</dbReference>
<dbReference type="PANTHER" id="PTHR20855">
    <property type="entry name" value="ADIPOR/PROGESTIN RECEPTOR-RELATED"/>
    <property type="match status" value="1"/>
</dbReference>
<dbReference type="AlphaFoldDB" id="A0A8S1IMF6"/>
<protein>
    <submittedName>
        <fullName evidence="9">Uncharacterized protein</fullName>
    </submittedName>
</protein>
<comment type="caution">
    <text evidence="9">The sequence shown here is derived from an EMBL/GenBank/DDBJ whole genome shotgun (WGS) entry which is preliminary data.</text>
</comment>